<dbReference type="PANTHER" id="PTHR45902">
    <property type="entry name" value="LATROPHILIN RECEPTOR-LIKE PROTEIN A"/>
    <property type="match status" value="1"/>
</dbReference>
<reference evidence="2" key="1">
    <citation type="submission" date="2024-06" db="EMBL/GenBank/DDBJ databases">
        <authorList>
            <person name="Liu X."/>
            <person name="Lenzi L."/>
            <person name="Haldenby T S."/>
            <person name="Uol C."/>
        </authorList>
    </citation>
    <scope>NUCLEOTIDE SEQUENCE</scope>
</reference>
<feature type="transmembrane region" description="Helical" evidence="1">
    <location>
        <begin position="77"/>
        <end position="98"/>
    </location>
</feature>
<feature type="transmembrane region" description="Helical" evidence="1">
    <location>
        <begin position="264"/>
        <end position="287"/>
    </location>
</feature>
<gene>
    <name evidence="2" type="ORF">CDAUBV1_LOCUS15882</name>
</gene>
<dbReference type="Proteomes" id="UP001497525">
    <property type="component" value="Unassembled WGS sequence"/>
</dbReference>
<keyword evidence="1" id="KW-0812">Transmembrane</keyword>
<organism evidence="2 3">
    <name type="scientific">Calicophoron daubneyi</name>
    <name type="common">Rumen fluke</name>
    <name type="synonym">Paramphistomum daubneyi</name>
    <dbReference type="NCBI Taxonomy" id="300641"/>
    <lineage>
        <taxon>Eukaryota</taxon>
        <taxon>Metazoa</taxon>
        <taxon>Spiralia</taxon>
        <taxon>Lophotrochozoa</taxon>
        <taxon>Platyhelminthes</taxon>
        <taxon>Trematoda</taxon>
        <taxon>Digenea</taxon>
        <taxon>Plagiorchiida</taxon>
        <taxon>Pronocephalata</taxon>
        <taxon>Paramphistomoidea</taxon>
        <taxon>Paramphistomidae</taxon>
        <taxon>Calicophoron</taxon>
    </lineage>
</organism>
<keyword evidence="1" id="KW-1133">Transmembrane helix</keyword>
<feature type="transmembrane region" description="Helical" evidence="1">
    <location>
        <begin position="219"/>
        <end position="243"/>
    </location>
</feature>
<dbReference type="PANTHER" id="PTHR45902:SF4">
    <property type="entry name" value="G-PROTEIN COUPLED RECEPTORS FAMILY 2 PROFILE 2 DOMAIN-CONTAINING PROTEIN"/>
    <property type="match status" value="1"/>
</dbReference>
<evidence type="ECO:0000313" key="2">
    <source>
        <dbReference type="EMBL" id="CAL5140575.1"/>
    </source>
</evidence>
<feature type="transmembrane region" description="Helical" evidence="1">
    <location>
        <begin position="169"/>
        <end position="188"/>
    </location>
</feature>
<protein>
    <recommendedName>
        <fullName evidence="4">G-protein coupled receptors family 1 profile domain-containing protein</fullName>
    </recommendedName>
</protein>
<sequence>MDFEKVFSECVKNSTKFLRTKSHDLSDVNISMNEDIRIDSETYTINKVCFSLALISALLHLLLILCFRGIRLLYGPLIILELVWFTLIHFMTLVSSAIDPESSVRLIVGSITDLFILATVCTNLMSSVSLCRQMWLGAAQTPWGYVVPVRDERQCQVGCLQLKWNGRPCYIFSSALIILGVPTAVVIMNSCLRGMTTLTTDHLEFSNVSCNLIPNVGHFFIFFPTVSIVLLAQLMCCSISAKLRYGSQEQSTLLAQLPHVTARFWITVKLATTHCLIWLAAFFALFYASVAMWHVFTLLSSLQSIFVTVNFTFSRPVLDLIHQWQEDKLDQLKTEVNLIRHPLKIQKTLVTIPISSNPALPCSTTPWGD</sequence>
<name>A0AAV2TTX2_CALDB</name>
<keyword evidence="1" id="KW-0472">Membrane</keyword>
<dbReference type="AlphaFoldDB" id="A0AAV2TTX2"/>
<accession>A0AAV2TTX2</accession>
<dbReference type="EMBL" id="CAXLJL010000745">
    <property type="protein sequence ID" value="CAL5140575.1"/>
    <property type="molecule type" value="Genomic_DNA"/>
</dbReference>
<dbReference type="InterPro" id="IPR053231">
    <property type="entry name" value="GPCR_LN-TM7"/>
</dbReference>
<comment type="caution">
    <text evidence="2">The sequence shown here is derived from an EMBL/GenBank/DDBJ whole genome shotgun (WGS) entry which is preliminary data.</text>
</comment>
<evidence type="ECO:0000256" key="1">
    <source>
        <dbReference type="SAM" id="Phobius"/>
    </source>
</evidence>
<evidence type="ECO:0008006" key="4">
    <source>
        <dbReference type="Google" id="ProtNLM"/>
    </source>
</evidence>
<feature type="transmembrane region" description="Helical" evidence="1">
    <location>
        <begin position="104"/>
        <end position="125"/>
    </location>
</feature>
<evidence type="ECO:0000313" key="3">
    <source>
        <dbReference type="Proteomes" id="UP001497525"/>
    </source>
</evidence>
<proteinExistence type="predicted"/>
<feature type="transmembrane region" description="Helical" evidence="1">
    <location>
        <begin position="50"/>
        <end position="70"/>
    </location>
</feature>